<organism evidence="1 2">
    <name type="scientific">Lolium multiflorum</name>
    <name type="common">Italian ryegrass</name>
    <name type="synonym">Lolium perenne subsp. multiflorum</name>
    <dbReference type="NCBI Taxonomy" id="4521"/>
    <lineage>
        <taxon>Eukaryota</taxon>
        <taxon>Viridiplantae</taxon>
        <taxon>Streptophyta</taxon>
        <taxon>Embryophyta</taxon>
        <taxon>Tracheophyta</taxon>
        <taxon>Spermatophyta</taxon>
        <taxon>Magnoliopsida</taxon>
        <taxon>Liliopsida</taxon>
        <taxon>Poales</taxon>
        <taxon>Poaceae</taxon>
        <taxon>BOP clade</taxon>
        <taxon>Pooideae</taxon>
        <taxon>Poodae</taxon>
        <taxon>Poeae</taxon>
        <taxon>Poeae Chloroplast Group 2 (Poeae type)</taxon>
        <taxon>Loliodinae</taxon>
        <taxon>Loliinae</taxon>
        <taxon>Lolium</taxon>
    </lineage>
</organism>
<gene>
    <name evidence="1" type="ORF">QYE76_068365</name>
</gene>
<comment type="caution">
    <text evidence="1">The sequence shown here is derived from an EMBL/GenBank/DDBJ whole genome shotgun (WGS) entry which is preliminary data.</text>
</comment>
<evidence type="ECO:0000313" key="2">
    <source>
        <dbReference type="Proteomes" id="UP001231189"/>
    </source>
</evidence>
<keyword evidence="2" id="KW-1185">Reference proteome</keyword>
<evidence type="ECO:0000313" key="1">
    <source>
        <dbReference type="EMBL" id="KAK1650560.1"/>
    </source>
</evidence>
<dbReference type="Proteomes" id="UP001231189">
    <property type="component" value="Unassembled WGS sequence"/>
</dbReference>
<proteinExistence type="predicted"/>
<reference evidence="1" key="1">
    <citation type="submission" date="2023-07" db="EMBL/GenBank/DDBJ databases">
        <title>A chromosome-level genome assembly of Lolium multiflorum.</title>
        <authorList>
            <person name="Chen Y."/>
            <person name="Copetti D."/>
            <person name="Kolliker R."/>
            <person name="Studer B."/>
        </authorList>
    </citation>
    <scope>NUCLEOTIDE SEQUENCE</scope>
    <source>
        <strain evidence="1">02402/16</strain>
        <tissue evidence="1">Leaf</tissue>
    </source>
</reference>
<dbReference type="EMBL" id="JAUUTY010000004">
    <property type="protein sequence ID" value="KAK1650560.1"/>
    <property type="molecule type" value="Genomic_DNA"/>
</dbReference>
<protein>
    <submittedName>
        <fullName evidence="1">Uncharacterized protein</fullName>
    </submittedName>
</protein>
<sequence>MMELENKLLVVVIVATNRKEDLISEPHAHDDSLLLLHHASKRFRLARKKGTQNRNKKDKTEEMGILRTFIELAINSCLLLPWSLEDEKQETNGGTRPCCCCHACLLTHTAISATYSGIGGKMTSRIWKRRQVSPYLASDFGLEGLASDCNLKMVNGGRVRSWMRLNFARNVQDGVATGFCRELGFMCQASGSLTCL</sequence>
<accession>A0AAD8SED6</accession>
<dbReference type="AlphaFoldDB" id="A0AAD8SED6"/>
<name>A0AAD8SED6_LOLMU</name>